<dbReference type="RefSeq" id="WP_284480000.1">
    <property type="nucleotide sequence ID" value="NZ_JASNJD010000003.1"/>
</dbReference>
<organism evidence="2 3">
    <name type="scientific">Pseudodonghicola flavimaris</name>
    <dbReference type="NCBI Taxonomy" id="3050036"/>
    <lineage>
        <taxon>Bacteria</taxon>
        <taxon>Pseudomonadati</taxon>
        <taxon>Pseudomonadota</taxon>
        <taxon>Alphaproteobacteria</taxon>
        <taxon>Rhodobacterales</taxon>
        <taxon>Paracoccaceae</taxon>
        <taxon>Pseudodonghicola</taxon>
    </lineage>
</organism>
<dbReference type="Proteomes" id="UP001243757">
    <property type="component" value="Unassembled WGS sequence"/>
</dbReference>
<evidence type="ECO:0000259" key="1">
    <source>
        <dbReference type="Pfam" id="PF00561"/>
    </source>
</evidence>
<dbReference type="PANTHER" id="PTHR43798:SF33">
    <property type="entry name" value="HYDROLASE, PUTATIVE (AFU_ORTHOLOGUE AFUA_2G14860)-RELATED"/>
    <property type="match status" value="1"/>
</dbReference>
<feature type="domain" description="AB hydrolase-1" evidence="1">
    <location>
        <begin position="22"/>
        <end position="120"/>
    </location>
</feature>
<dbReference type="PRINTS" id="PR00111">
    <property type="entry name" value="ABHYDROLASE"/>
</dbReference>
<keyword evidence="2" id="KW-0378">Hydrolase</keyword>
<dbReference type="InterPro" id="IPR029058">
    <property type="entry name" value="AB_hydrolase_fold"/>
</dbReference>
<comment type="caution">
    <text evidence="2">The sequence shown here is derived from an EMBL/GenBank/DDBJ whole genome shotgun (WGS) entry which is preliminary data.</text>
</comment>
<keyword evidence="3" id="KW-1185">Reference proteome</keyword>
<dbReference type="InterPro" id="IPR050266">
    <property type="entry name" value="AB_hydrolase_sf"/>
</dbReference>
<dbReference type="SUPFAM" id="SSF53474">
    <property type="entry name" value="alpha/beta-Hydrolases"/>
    <property type="match status" value="1"/>
</dbReference>
<gene>
    <name evidence="2" type="ORF">QO033_05810</name>
</gene>
<protein>
    <submittedName>
        <fullName evidence="2">Alpha/beta hydrolase</fullName>
    </submittedName>
</protein>
<sequence length="276" mass="30082">MSFFTTSDGKRLHYTDTGSGRPLLCLAGLTRNGLDFSFVAPHLSDLRLITLDSRGRGQSDNDPDYMNYNVIREGRDAIELLDHLGIDKVTILGTSRGGLLAMALAASHPERLTGVILNDIGPVVGAQGIARIMDYVGKLPRARTLDQAATDMQAALEPEFPGVPIEVWRRQAGYQYAETGDGLALRYDGNLHKALLEQAATGATPDMWMFFEALAKLPLAVIRGANSDILCHDTLTEMQRRHPGLIAAEVPDRGHPPFLDEPEALDAIRALLEQTA</sequence>
<dbReference type="PANTHER" id="PTHR43798">
    <property type="entry name" value="MONOACYLGLYCEROL LIPASE"/>
    <property type="match status" value="1"/>
</dbReference>
<evidence type="ECO:0000313" key="2">
    <source>
        <dbReference type="EMBL" id="MDK3017182.1"/>
    </source>
</evidence>
<dbReference type="GO" id="GO:0016787">
    <property type="term" value="F:hydrolase activity"/>
    <property type="evidence" value="ECO:0007669"/>
    <property type="project" value="UniProtKB-KW"/>
</dbReference>
<proteinExistence type="predicted"/>
<accession>A0ABT7EXV1</accession>
<dbReference type="Pfam" id="PF00561">
    <property type="entry name" value="Abhydrolase_1"/>
    <property type="match status" value="1"/>
</dbReference>
<dbReference type="EMBL" id="JASNJD010000003">
    <property type="protein sequence ID" value="MDK3017182.1"/>
    <property type="molecule type" value="Genomic_DNA"/>
</dbReference>
<dbReference type="InterPro" id="IPR000073">
    <property type="entry name" value="AB_hydrolase_1"/>
</dbReference>
<evidence type="ECO:0000313" key="3">
    <source>
        <dbReference type="Proteomes" id="UP001243757"/>
    </source>
</evidence>
<name>A0ABT7EXV1_9RHOB</name>
<dbReference type="Gene3D" id="3.40.50.1820">
    <property type="entry name" value="alpha/beta hydrolase"/>
    <property type="match status" value="1"/>
</dbReference>
<reference evidence="2 3" key="1">
    <citation type="submission" date="2023-05" db="EMBL/GenBank/DDBJ databases">
        <title>Pseudodonghicola sp. nov.</title>
        <authorList>
            <person name="Huang J."/>
        </authorList>
    </citation>
    <scope>NUCLEOTIDE SEQUENCE [LARGE SCALE GENOMIC DNA]</scope>
    <source>
        <strain evidence="2 3">IC7</strain>
    </source>
</reference>